<proteinExistence type="predicted"/>
<dbReference type="Proteomes" id="UP000219167">
    <property type="component" value="Unassembled WGS sequence"/>
</dbReference>
<sequence>MFKTLEWTFGMIAQSGPEKRQYMADAYREAQELIANIPKENGDARPRILACFARSDAYRAVEDDACVGWVLSAIQERVNEQNLPNWRKFRKVVKMAVSMLSASKPTVH</sequence>
<evidence type="ECO:0000313" key="1">
    <source>
        <dbReference type="EMBL" id="SOC48331.1"/>
    </source>
</evidence>
<protein>
    <submittedName>
        <fullName evidence="1">Uncharacterized protein</fullName>
    </submittedName>
</protein>
<organism evidence="1 2">
    <name type="scientific">Rhizobium subbaraonis</name>
    <dbReference type="NCBI Taxonomy" id="908946"/>
    <lineage>
        <taxon>Bacteria</taxon>
        <taxon>Pseudomonadati</taxon>
        <taxon>Pseudomonadota</taxon>
        <taxon>Alphaproteobacteria</taxon>
        <taxon>Hyphomicrobiales</taxon>
        <taxon>Rhizobiaceae</taxon>
        <taxon>Rhizobium/Agrobacterium group</taxon>
        <taxon>Rhizobium</taxon>
    </lineage>
</organism>
<evidence type="ECO:0000313" key="2">
    <source>
        <dbReference type="Proteomes" id="UP000219167"/>
    </source>
</evidence>
<dbReference type="AlphaFoldDB" id="A0A285V731"/>
<dbReference type="RefSeq" id="WP_245423726.1">
    <property type="nucleotide sequence ID" value="NZ_OBQD01000051.1"/>
</dbReference>
<name>A0A285V731_9HYPH</name>
<keyword evidence="2" id="KW-1185">Reference proteome</keyword>
<reference evidence="1 2" key="1">
    <citation type="submission" date="2017-08" db="EMBL/GenBank/DDBJ databases">
        <authorList>
            <person name="de Groot N.N."/>
        </authorList>
    </citation>
    <scope>NUCLEOTIDE SEQUENCE [LARGE SCALE GENOMIC DNA]</scope>
    <source>
        <strain evidence="1 2">JC85</strain>
    </source>
</reference>
<dbReference type="EMBL" id="OBQD01000051">
    <property type="protein sequence ID" value="SOC48331.1"/>
    <property type="molecule type" value="Genomic_DNA"/>
</dbReference>
<gene>
    <name evidence="1" type="ORF">SAMN05892877_1518</name>
</gene>
<accession>A0A285V731</accession>